<dbReference type="SUPFAM" id="SSF53335">
    <property type="entry name" value="S-adenosyl-L-methionine-dependent methyltransferases"/>
    <property type="match status" value="1"/>
</dbReference>
<name>A0ABV0FN29_9GAMM</name>
<evidence type="ECO:0000313" key="1">
    <source>
        <dbReference type="EMBL" id="MEO3682233.1"/>
    </source>
</evidence>
<dbReference type="GO" id="GO:0008168">
    <property type="term" value="F:methyltransferase activity"/>
    <property type="evidence" value="ECO:0007669"/>
    <property type="project" value="UniProtKB-KW"/>
</dbReference>
<gene>
    <name evidence="1" type="ORF">ABHN84_07975</name>
</gene>
<protein>
    <submittedName>
        <fullName evidence="1">Class I SAM-dependent methyltransferase</fullName>
        <ecNumber evidence="1">2.1.-.-</ecNumber>
    </submittedName>
</protein>
<dbReference type="RefSeq" id="WP_347689968.1">
    <property type="nucleotide sequence ID" value="NZ_JBDPZN010000002.1"/>
</dbReference>
<comment type="caution">
    <text evidence="1">The sequence shown here is derived from an EMBL/GenBank/DDBJ whole genome shotgun (WGS) entry which is preliminary data.</text>
</comment>
<dbReference type="EMBL" id="JBDPZN010000002">
    <property type="protein sequence ID" value="MEO3682233.1"/>
    <property type="molecule type" value="Genomic_DNA"/>
</dbReference>
<dbReference type="Proteomes" id="UP001477278">
    <property type="component" value="Unassembled WGS sequence"/>
</dbReference>
<reference evidence="1 2" key="1">
    <citation type="submission" date="2024-05" db="EMBL/GenBank/DDBJ databases">
        <title>Genome sequencing of Marine Estuary Bacteria, Shewanella vesiculosa and S. baltica, and Pseudomonas syringae.</title>
        <authorList>
            <person name="Gurung A."/>
            <person name="Maclea K.S."/>
        </authorList>
    </citation>
    <scope>NUCLEOTIDE SEQUENCE [LARGE SCALE GENOMIC DNA]</scope>
    <source>
        <strain evidence="1 2">1A</strain>
    </source>
</reference>
<sequence length="195" mass="21618">MSTIAFYDTNSQDFFDSTVNADVSGLYQPFITHLPAKARVLDAGCGSGRDSKAFIDLGFNVTSIDASAELAKAASEYIGQNVAVCTFDEIDTALKFDGIWACASLLHVEVNALPNTFNILANTLVEGGVFYCSFKYGDQERNHNGRFFSDANEVRLQQWLSQTPLDIERTWITTDVRPGRDSEQWLNAILIKITQ</sequence>
<keyword evidence="1" id="KW-0808">Transferase</keyword>
<dbReference type="GO" id="GO:0032259">
    <property type="term" value="P:methylation"/>
    <property type="evidence" value="ECO:0007669"/>
    <property type="project" value="UniProtKB-KW"/>
</dbReference>
<dbReference type="PANTHER" id="PTHR43464:SF94">
    <property type="entry name" value="MALONYL-[ACYL-CARRIER PROTEIN] O-METHYLTRANSFERASE"/>
    <property type="match status" value="1"/>
</dbReference>
<dbReference type="Gene3D" id="3.40.50.150">
    <property type="entry name" value="Vaccinia Virus protein VP39"/>
    <property type="match status" value="1"/>
</dbReference>
<proteinExistence type="predicted"/>
<dbReference type="Pfam" id="PF13489">
    <property type="entry name" value="Methyltransf_23"/>
    <property type="match status" value="1"/>
</dbReference>
<accession>A0ABV0FN29</accession>
<organism evidence="1 2">
    <name type="scientific">Shewanella vesiculosa</name>
    <dbReference type="NCBI Taxonomy" id="518738"/>
    <lineage>
        <taxon>Bacteria</taxon>
        <taxon>Pseudomonadati</taxon>
        <taxon>Pseudomonadota</taxon>
        <taxon>Gammaproteobacteria</taxon>
        <taxon>Alteromonadales</taxon>
        <taxon>Shewanellaceae</taxon>
        <taxon>Shewanella</taxon>
    </lineage>
</organism>
<dbReference type="CDD" id="cd02440">
    <property type="entry name" value="AdoMet_MTases"/>
    <property type="match status" value="1"/>
</dbReference>
<dbReference type="PANTHER" id="PTHR43464">
    <property type="entry name" value="METHYLTRANSFERASE"/>
    <property type="match status" value="1"/>
</dbReference>
<dbReference type="EC" id="2.1.-.-" evidence="1"/>
<dbReference type="InterPro" id="IPR029063">
    <property type="entry name" value="SAM-dependent_MTases_sf"/>
</dbReference>
<keyword evidence="2" id="KW-1185">Reference proteome</keyword>
<keyword evidence="1" id="KW-0489">Methyltransferase</keyword>
<evidence type="ECO:0000313" key="2">
    <source>
        <dbReference type="Proteomes" id="UP001477278"/>
    </source>
</evidence>